<protein>
    <submittedName>
        <fullName evidence="6">Sortase</fullName>
    </submittedName>
</protein>
<dbReference type="AlphaFoldDB" id="R2VLP4"/>
<evidence type="ECO:0000256" key="5">
    <source>
        <dbReference type="SAM" id="Phobius"/>
    </source>
</evidence>
<keyword evidence="2" id="KW-0378">Hydrolase</keyword>
<name>R2VLP4_9ENTE</name>
<dbReference type="OrthoDB" id="2243719at2"/>
<keyword evidence="1" id="KW-0645">Protease</keyword>
<dbReference type="Pfam" id="PF04203">
    <property type="entry name" value="Sortase"/>
    <property type="match status" value="1"/>
</dbReference>
<keyword evidence="9" id="KW-1185">Reference proteome</keyword>
<dbReference type="InterPro" id="IPR005754">
    <property type="entry name" value="Sortase"/>
</dbReference>
<dbReference type="GO" id="GO:0008234">
    <property type="term" value="F:cysteine-type peptidase activity"/>
    <property type="evidence" value="ECO:0007669"/>
    <property type="project" value="UniProtKB-KW"/>
</dbReference>
<dbReference type="EMBL" id="AJDQ01000003">
    <property type="protein sequence ID" value="EOI58551.1"/>
    <property type="molecule type" value="Genomic_DNA"/>
</dbReference>
<evidence type="ECO:0000313" key="7">
    <source>
        <dbReference type="EMBL" id="EOW79597.1"/>
    </source>
</evidence>
<dbReference type="Proteomes" id="UP000013750">
    <property type="component" value="Unassembled WGS sequence"/>
</dbReference>
<proteinExistence type="predicted"/>
<gene>
    <name evidence="7" type="ORF">I592_03737</name>
    <name evidence="6" type="ORF">UKC_00624</name>
</gene>
<reference evidence="7 9" key="2">
    <citation type="submission" date="2013-03" db="EMBL/GenBank/DDBJ databases">
        <title>The Genome Sequence of Enterococcus gilvus ATCC BAA-350 (PacBio/Illumina hybrid assembly).</title>
        <authorList>
            <consortium name="The Broad Institute Genomics Platform"/>
            <consortium name="The Broad Institute Genome Sequencing Center for Infectious Disease"/>
            <person name="Earl A."/>
            <person name="Russ C."/>
            <person name="Gilmore M."/>
            <person name="Surin D."/>
            <person name="Walker B."/>
            <person name="Young S."/>
            <person name="Zeng Q."/>
            <person name="Gargeya S."/>
            <person name="Fitzgerald M."/>
            <person name="Haas B."/>
            <person name="Abouelleil A."/>
            <person name="Allen A.W."/>
            <person name="Alvarado L."/>
            <person name="Arachchi H.M."/>
            <person name="Berlin A.M."/>
            <person name="Chapman S.B."/>
            <person name="Gainer-Dewar J."/>
            <person name="Goldberg J."/>
            <person name="Griggs A."/>
            <person name="Gujja S."/>
            <person name="Hansen M."/>
            <person name="Howarth C."/>
            <person name="Imamovic A."/>
            <person name="Ireland A."/>
            <person name="Larimer J."/>
            <person name="McCowan C."/>
            <person name="Murphy C."/>
            <person name="Pearson M."/>
            <person name="Poon T.W."/>
            <person name="Priest M."/>
            <person name="Roberts A."/>
            <person name="Saif S."/>
            <person name="Shea T."/>
            <person name="Sisk P."/>
            <person name="Sykes S."/>
            <person name="Wortman J."/>
            <person name="Nusbaum C."/>
            <person name="Birren B."/>
        </authorList>
    </citation>
    <scope>NUCLEOTIDE SEQUENCE [LARGE SCALE GENOMIC DNA]</scope>
    <source>
        <strain evidence="7 9">ATCC BAA-350</strain>
    </source>
</reference>
<keyword evidence="5" id="KW-0472">Membrane</keyword>
<dbReference type="Gene3D" id="2.40.260.10">
    <property type="entry name" value="Sortase"/>
    <property type="match status" value="1"/>
</dbReference>
<comment type="caution">
    <text evidence="6">The sequence shown here is derived from an EMBL/GenBank/DDBJ whole genome shotgun (WGS) entry which is preliminary data.</text>
</comment>
<dbReference type="InterPro" id="IPR042007">
    <property type="entry name" value="Sortase_A"/>
</dbReference>
<keyword evidence="5" id="KW-0812">Transmembrane</keyword>
<evidence type="ECO:0000256" key="4">
    <source>
        <dbReference type="PIRSR" id="PIRSR605754-1"/>
    </source>
</evidence>
<evidence type="ECO:0000256" key="2">
    <source>
        <dbReference type="ARBA" id="ARBA00022801"/>
    </source>
</evidence>
<sequence>MTKKLRISLILIYCLAISFLFLPFMKQALLIYRTQEVTIKTTYTSEKAAEVPLEAVQPPDLADVLAFQRNQTFQASGQLIIPKVDIGLPVFSGVTNQEILVGAGTLFPERTPENHNVVLIGHHLGKESLLFGKLLKVAIGDSIFFEDASGFYQYIVSETKIIDQTDLRFLDDHGTSEITLITCDKPTQTKQRFIVKGQLFKKPGQMTKQKIVHDKQEIIRKKKQNNRLYCIIVVVSFLFCLLVGIKIITKVSD</sequence>
<keyword evidence="3" id="KW-0788">Thiol protease</keyword>
<dbReference type="eggNOG" id="COG3764">
    <property type="taxonomic scope" value="Bacteria"/>
</dbReference>
<dbReference type="CDD" id="cd06165">
    <property type="entry name" value="Sortase_A"/>
    <property type="match status" value="1"/>
</dbReference>
<feature type="active site" description="Acyl-thioester intermediate" evidence="4">
    <location>
        <position position="183"/>
    </location>
</feature>
<keyword evidence="5" id="KW-1133">Transmembrane helix</keyword>
<organism evidence="6 8">
    <name type="scientific">Enterococcus gilvus ATCC BAA-350</name>
    <dbReference type="NCBI Taxonomy" id="1158614"/>
    <lineage>
        <taxon>Bacteria</taxon>
        <taxon>Bacillati</taxon>
        <taxon>Bacillota</taxon>
        <taxon>Bacilli</taxon>
        <taxon>Lactobacillales</taxon>
        <taxon>Enterococcaceae</taxon>
        <taxon>Enterococcus</taxon>
    </lineage>
</organism>
<dbReference type="InterPro" id="IPR023365">
    <property type="entry name" value="Sortase_dom-sf"/>
</dbReference>
<feature type="transmembrane region" description="Helical" evidence="5">
    <location>
        <begin position="6"/>
        <end position="25"/>
    </location>
</feature>
<dbReference type="SUPFAM" id="SSF63817">
    <property type="entry name" value="Sortase"/>
    <property type="match status" value="1"/>
</dbReference>
<dbReference type="GO" id="GO:0006508">
    <property type="term" value="P:proteolysis"/>
    <property type="evidence" value="ECO:0007669"/>
    <property type="project" value="UniProtKB-KW"/>
</dbReference>
<dbReference type="HOGENOM" id="CLU_045680_4_0_9"/>
<dbReference type="PATRIC" id="fig|1158614.3.peg.643"/>
<evidence type="ECO:0000256" key="1">
    <source>
        <dbReference type="ARBA" id="ARBA00022670"/>
    </source>
</evidence>
<evidence type="ECO:0000313" key="8">
    <source>
        <dbReference type="Proteomes" id="UP000013750"/>
    </source>
</evidence>
<evidence type="ECO:0000256" key="3">
    <source>
        <dbReference type="ARBA" id="ARBA00022807"/>
    </source>
</evidence>
<evidence type="ECO:0000313" key="6">
    <source>
        <dbReference type="EMBL" id="EOI58551.1"/>
    </source>
</evidence>
<evidence type="ECO:0000313" key="9">
    <source>
        <dbReference type="Proteomes" id="UP000014160"/>
    </source>
</evidence>
<feature type="active site" description="Proton donor/acceptor" evidence="4">
    <location>
        <position position="122"/>
    </location>
</feature>
<dbReference type="Proteomes" id="UP000014160">
    <property type="component" value="Unassembled WGS sequence"/>
</dbReference>
<accession>R2VLP4</accession>
<reference evidence="6 8" key="1">
    <citation type="submission" date="2013-02" db="EMBL/GenBank/DDBJ databases">
        <title>The Genome Sequence of Enterococcus gilvus ATCC BAA-350.</title>
        <authorList>
            <consortium name="The Broad Institute Genome Sequencing Platform"/>
            <consortium name="The Broad Institute Genome Sequencing Center for Infectious Disease"/>
            <person name="Earl A.M."/>
            <person name="Gilmore M.S."/>
            <person name="Lebreton F."/>
            <person name="Walker B."/>
            <person name="Young S.K."/>
            <person name="Zeng Q."/>
            <person name="Gargeya S."/>
            <person name="Fitzgerald M."/>
            <person name="Haas B."/>
            <person name="Abouelleil A."/>
            <person name="Alvarado L."/>
            <person name="Arachchi H.M."/>
            <person name="Berlin A.M."/>
            <person name="Chapman S.B."/>
            <person name="Dewar J."/>
            <person name="Goldberg J."/>
            <person name="Griggs A."/>
            <person name="Gujja S."/>
            <person name="Hansen M."/>
            <person name="Howarth C."/>
            <person name="Imamovic A."/>
            <person name="Larimer J."/>
            <person name="McCowan C."/>
            <person name="Murphy C."/>
            <person name="Neiman D."/>
            <person name="Pearson M."/>
            <person name="Priest M."/>
            <person name="Roberts A."/>
            <person name="Saif S."/>
            <person name="Shea T."/>
            <person name="Sisk P."/>
            <person name="Sykes S."/>
            <person name="Wortman J."/>
            <person name="Nusbaum C."/>
            <person name="Birren B."/>
        </authorList>
    </citation>
    <scope>NUCLEOTIDE SEQUENCE [LARGE SCALE GENOMIC DNA]</scope>
    <source>
        <strain evidence="6 8">ATCC BAA-350</strain>
    </source>
</reference>
<dbReference type="NCBIfam" id="TIGR01076">
    <property type="entry name" value="sortase_fam"/>
    <property type="match status" value="1"/>
</dbReference>
<dbReference type="EMBL" id="ASWH01000002">
    <property type="protein sequence ID" value="EOW79597.1"/>
    <property type="molecule type" value="Genomic_DNA"/>
</dbReference>
<feature type="transmembrane region" description="Helical" evidence="5">
    <location>
        <begin position="228"/>
        <end position="248"/>
    </location>
</feature>